<feature type="active site" description="Charge relay system" evidence="1">
    <location>
        <position position="278"/>
    </location>
</feature>
<organism evidence="3 4">
    <name type="scientific">Halorussus aquaticus</name>
    <dbReference type="NCBI Taxonomy" id="2953748"/>
    <lineage>
        <taxon>Archaea</taxon>
        <taxon>Methanobacteriati</taxon>
        <taxon>Methanobacteriota</taxon>
        <taxon>Stenosarchaea group</taxon>
        <taxon>Halobacteria</taxon>
        <taxon>Halobacteriales</taxon>
        <taxon>Haladaptataceae</taxon>
        <taxon>Halorussus</taxon>
    </lineage>
</organism>
<proteinExistence type="predicted"/>
<comment type="caution">
    <text evidence="3">The sequence shown here is derived from an EMBL/GenBank/DDBJ whole genome shotgun (WGS) entry which is preliminary data.</text>
</comment>
<dbReference type="AlphaFoldDB" id="A0ABD5PWY7"/>
<keyword evidence="3" id="KW-0378">Hydrolase</keyword>
<dbReference type="InterPro" id="IPR006311">
    <property type="entry name" value="TAT_signal"/>
</dbReference>
<dbReference type="PIRSF" id="PIRSF016521">
    <property type="entry name" value="Acyl-CoA_hydro"/>
    <property type="match status" value="1"/>
</dbReference>
<evidence type="ECO:0000256" key="1">
    <source>
        <dbReference type="PIRSR" id="PIRSR016521-1"/>
    </source>
</evidence>
<feature type="active site" description="Charge relay system" evidence="1">
    <location>
        <position position="427"/>
    </location>
</feature>
<evidence type="ECO:0000313" key="3">
    <source>
        <dbReference type="EMBL" id="MFC4822977.1"/>
    </source>
</evidence>
<dbReference type="PANTHER" id="PTHR10824">
    <property type="entry name" value="ACYL-COENZYME A THIOESTERASE-RELATED"/>
    <property type="match status" value="1"/>
</dbReference>
<feature type="active site" description="Charge relay system" evidence="1">
    <location>
        <position position="392"/>
    </location>
</feature>
<dbReference type="InterPro" id="IPR014940">
    <property type="entry name" value="BAAT_C"/>
</dbReference>
<dbReference type="Gene3D" id="3.40.50.1820">
    <property type="entry name" value="alpha/beta hydrolase"/>
    <property type="match status" value="1"/>
</dbReference>
<dbReference type="Proteomes" id="UP001595945">
    <property type="component" value="Unassembled WGS sequence"/>
</dbReference>
<dbReference type="InterPro" id="IPR042490">
    <property type="entry name" value="Thio_Ohase/BAAT_N"/>
</dbReference>
<dbReference type="PANTHER" id="PTHR10824:SF4">
    <property type="entry name" value="ACYL-COENZYME A THIOESTERASE 1-LIKE"/>
    <property type="match status" value="1"/>
</dbReference>
<protein>
    <submittedName>
        <fullName evidence="3">Acyl-CoA thioester hydrolase/BAAT C-terminal domain-containing protein</fullName>
    </submittedName>
</protein>
<accession>A0ABD5PWY7</accession>
<name>A0ABD5PWY7_9EURY</name>
<gene>
    <name evidence="3" type="ORF">ACFO9K_01755</name>
</gene>
<dbReference type="Gene3D" id="2.60.40.2240">
    <property type="entry name" value="Acyl-CoA thioester hydrolase/BAAT N-terminal domain"/>
    <property type="match status" value="1"/>
</dbReference>
<dbReference type="GeneID" id="73045978"/>
<dbReference type="GO" id="GO:0016787">
    <property type="term" value="F:hydrolase activity"/>
    <property type="evidence" value="ECO:0007669"/>
    <property type="project" value="UniProtKB-KW"/>
</dbReference>
<reference evidence="3 4" key="1">
    <citation type="journal article" date="2019" name="Int. J. Syst. Evol. Microbiol.">
        <title>The Global Catalogue of Microorganisms (GCM) 10K type strain sequencing project: providing services to taxonomists for standard genome sequencing and annotation.</title>
        <authorList>
            <consortium name="The Broad Institute Genomics Platform"/>
            <consortium name="The Broad Institute Genome Sequencing Center for Infectious Disease"/>
            <person name="Wu L."/>
            <person name="Ma J."/>
        </authorList>
    </citation>
    <scope>NUCLEOTIDE SEQUENCE [LARGE SCALE GENOMIC DNA]</scope>
    <source>
        <strain evidence="3 4">XZYJ18</strain>
    </source>
</reference>
<evidence type="ECO:0000259" key="2">
    <source>
        <dbReference type="Pfam" id="PF08840"/>
    </source>
</evidence>
<dbReference type="InterPro" id="IPR016662">
    <property type="entry name" value="Acyl-CoA_thioEstase_long-chain"/>
</dbReference>
<evidence type="ECO:0000313" key="4">
    <source>
        <dbReference type="Proteomes" id="UP001595945"/>
    </source>
</evidence>
<dbReference type="PROSITE" id="PS51318">
    <property type="entry name" value="TAT"/>
    <property type="match status" value="1"/>
</dbReference>
<dbReference type="SUPFAM" id="SSF53474">
    <property type="entry name" value="alpha/beta-Hydrolases"/>
    <property type="match status" value="1"/>
</dbReference>
<dbReference type="Pfam" id="PF08840">
    <property type="entry name" value="BAAT_C"/>
    <property type="match status" value="1"/>
</dbReference>
<dbReference type="RefSeq" id="WP_254267519.1">
    <property type="nucleotide sequence ID" value="NZ_CP100400.1"/>
</dbReference>
<dbReference type="EMBL" id="JBHSHT010000001">
    <property type="protein sequence ID" value="MFC4822977.1"/>
    <property type="molecule type" value="Genomic_DNA"/>
</dbReference>
<keyword evidence="4" id="KW-1185">Reference proteome</keyword>
<feature type="domain" description="BAAT/Acyl-CoA thioester hydrolase C-terminal" evidence="2">
    <location>
        <begin position="249"/>
        <end position="471"/>
    </location>
</feature>
<dbReference type="InterPro" id="IPR029058">
    <property type="entry name" value="AB_hydrolase_fold"/>
</dbReference>
<sequence length="481" mass="50807">MTKTRRDLLRAVAVSGGVTLAPGTLATGERGPNPEVRAPDRTLVGRPARVRLAGFAPRTEVTLEATATDERGVEFSAARSLRTDRTGAASVADRLSSATTDPAGTADWTAMGPGFESSDLAAVEMLLCRLTPRAGASPTPDRFVAGERAAVDVTLTARVGEERRASATTTRVLTDSSVSRRTVSDRDLVGWLYEPPGKAEGPHQGVVALHGSHARVPHALSRTLASHGYATLALQYVGGEGLPESVRGVPVEYFRRATRWLTERERVRDERAGFVGVSRGVEAALLAAADFSGSTAVVGYSGGGVLGPGVNASATAVTDWASAWTRNGDPLADATAVRTVFSAVQDAREECETVACVPESVREWVGASTLRRAVAPVEIIDGPVVLLAGSDDATWPAPALSAMAIDRLDRRGHDQPYQLRVYDDAGHVFGLPYRRYTGEATSQEYGGSPAANAVAAADSWPVVLRYLRRGLRPESDSTALV</sequence>